<dbReference type="InterPro" id="IPR017939">
    <property type="entry name" value="G-Glutamylcylcotransferase"/>
</dbReference>
<keyword evidence="2" id="KW-0456">Lyase</keyword>
<dbReference type="EMBL" id="KZ826376">
    <property type="protein sequence ID" value="PYI03820.1"/>
    <property type="molecule type" value="Genomic_DNA"/>
</dbReference>
<name>A0A319E333_ASPSB</name>
<evidence type="ECO:0000256" key="1">
    <source>
        <dbReference type="ARBA" id="ARBA00012346"/>
    </source>
</evidence>
<dbReference type="AlphaFoldDB" id="A0A319E333"/>
<feature type="binding site" evidence="4">
    <location>
        <position position="327"/>
    </location>
    <ligand>
        <name>substrate</name>
    </ligand>
</feature>
<dbReference type="STRING" id="1448318.A0A319E333"/>
<keyword evidence="7" id="KW-1185">Reference proteome</keyword>
<dbReference type="OrthoDB" id="2017317at2759"/>
<dbReference type="Gene3D" id="3.10.490.10">
    <property type="entry name" value="Gamma-glutamyl cyclotransferase-like"/>
    <property type="match status" value="1"/>
</dbReference>
<feature type="binding site" evidence="4">
    <location>
        <begin position="128"/>
        <end position="133"/>
    </location>
    <ligand>
        <name>substrate</name>
    </ligand>
</feature>
<sequence>MDIGQPAAGVPVPRQPRLRLRQGEATGISAMAFRHGTDEEGHRAPRTRRSSMIETYERLGELSPLAGNTHPSPQETSQSLPETTTERQRVSTTDRSLDKDADLADKVTAHHFEKTGDGNPPSEETVLYLAYGSNLCSETFLGTRGIKPLSQINVVVPSLWLTFDLPGIPYMEPCFAATRLRKAPSVEEGSNRIESNESDEKTALETSHLIQKTPDYTPNMPLIGVVYEVTLTDYARIIATEGGGRGYEDKVVDCYPFPKSYNPADPLPERPSTKPFKAHTLLSPAVAEDFLETTGQAPTTPRKRTFVSRFSPLVRPNPFYAQPSARYLNLITTGAAEHDFPITYRNYLAGIQPYRITTLRQKIGKAVFVGCWGPPVFIVLLLQRMCAGSDGRSPAWLVRFADAVFFTFWQSYDNVFRGLFGDGERTIGDNTRR</sequence>
<evidence type="ECO:0000256" key="3">
    <source>
        <dbReference type="PIRSR" id="PIRSR617939-1"/>
    </source>
</evidence>
<dbReference type="Proteomes" id="UP000248423">
    <property type="component" value="Unassembled WGS sequence"/>
</dbReference>
<dbReference type="VEuPathDB" id="FungiDB:BO78DRAFT_463088"/>
<gene>
    <name evidence="6" type="ORF">BO78DRAFT_463088</name>
</gene>
<dbReference type="PANTHER" id="PTHR12935">
    <property type="entry name" value="GAMMA-GLUTAMYLCYCLOTRANSFERASE"/>
    <property type="match status" value="1"/>
</dbReference>
<evidence type="ECO:0000256" key="2">
    <source>
        <dbReference type="ARBA" id="ARBA00023239"/>
    </source>
</evidence>
<feature type="region of interest" description="Disordered" evidence="5">
    <location>
        <begin position="1"/>
        <end position="101"/>
    </location>
</feature>
<evidence type="ECO:0000256" key="5">
    <source>
        <dbReference type="SAM" id="MobiDB-lite"/>
    </source>
</evidence>
<evidence type="ECO:0000256" key="4">
    <source>
        <dbReference type="PIRSR" id="PIRSR617939-2"/>
    </source>
</evidence>
<reference evidence="6 7" key="1">
    <citation type="submission" date="2018-02" db="EMBL/GenBank/DDBJ databases">
        <title>The genomes of Aspergillus section Nigri reveals drivers in fungal speciation.</title>
        <authorList>
            <consortium name="DOE Joint Genome Institute"/>
            <person name="Vesth T.C."/>
            <person name="Nybo J."/>
            <person name="Theobald S."/>
            <person name="Brandl J."/>
            <person name="Frisvad J.C."/>
            <person name="Nielsen K.F."/>
            <person name="Lyhne E.K."/>
            <person name="Kogle M.E."/>
            <person name="Kuo A."/>
            <person name="Riley R."/>
            <person name="Clum A."/>
            <person name="Nolan M."/>
            <person name="Lipzen A."/>
            <person name="Salamov A."/>
            <person name="Henrissat B."/>
            <person name="Wiebenga A."/>
            <person name="De vries R.P."/>
            <person name="Grigoriev I.V."/>
            <person name="Mortensen U.H."/>
            <person name="Andersen M.R."/>
            <person name="Baker S.E."/>
        </authorList>
    </citation>
    <scope>NUCLEOTIDE SEQUENCE [LARGE SCALE GENOMIC DNA]</scope>
    <source>
        <strain evidence="6 7">CBS 121057</strain>
    </source>
</reference>
<accession>A0A319E333</accession>
<feature type="active site" description="Proton acceptor" evidence="3">
    <location>
        <position position="241"/>
    </location>
</feature>
<evidence type="ECO:0000313" key="7">
    <source>
        <dbReference type="Proteomes" id="UP000248423"/>
    </source>
</evidence>
<proteinExistence type="predicted"/>
<dbReference type="GO" id="GO:0003839">
    <property type="term" value="F:gamma-glutamylcyclotransferase activity"/>
    <property type="evidence" value="ECO:0007669"/>
    <property type="project" value="UniProtKB-EC"/>
</dbReference>
<dbReference type="EC" id="4.3.2.9" evidence="1"/>
<feature type="compositionally biased region" description="Polar residues" evidence="5">
    <location>
        <begin position="69"/>
        <end position="83"/>
    </location>
</feature>
<protein>
    <recommendedName>
        <fullName evidence="1">gamma-glutamylcyclotransferase</fullName>
        <ecNumber evidence="1">4.3.2.9</ecNumber>
    </recommendedName>
</protein>
<dbReference type="PANTHER" id="PTHR12935:SF0">
    <property type="entry name" value="GAMMA-GLUTAMYLCYCLOTRANSFERASE"/>
    <property type="match status" value="1"/>
</dbReference>
<evidence type="ECO:0000313" key="6">
    <source>
        <dbReference type="EMBL" id="PYI03820.1"/>
    </source>
</evidence>
<organism evidence="6 7">
    <name type="scientific">Aspergillus sclerotiicarbonarius (strain CBS 121057 / IBT 28362)</name>
    <dbReference type="NCBI Taxonomy" id="1448318"/>
    <lineage>
        <taxon>Eukaryota</taxon>
        <taxon>Fungi</taxon>
        <taxon>Dikarya</taxon>
        <taxon>Ascomycota</taxon>
        <taxon>Pezizomycotina</taxon>
        <taxon>Eurotiomycetes</taxon>
        <taxon>Eurotiomycetidae</taxon>
        <taxon>Eurotiales</taxon>
        <taxon>Aspergillaceae</taxon>
        <taxon>Aspergillus</taxon>
        <taxon>Aspergillus subgen. Circumdati</taxon>
    </lineage>
</organism>